<protein>
    <submittedName>
        <fullName evidence="6">Copper amine oxidase family protein,Leucine Rich Repeat (LRR)-containing protein,Transglutaminase-like superfamily protein</fullName>
    </submittedName>
</protein>
<dbReference type="Gene3D" id="3.80.10.10">
    <property type="entry name" value="Ribonuclease Inhibitor"/>
    <property type="match status" value="1"/>
</dbReference>
<dbReference type="InterPro" id="IPR001611">
    <property type="entry name" value="Leu-rich_rpt"/>
</dbReference>
<proteinExistence type="predicted"/>
<feature type="chain" id="PRO_5038905206" evidence="5">
    <location>
        <begin position="20"/>
        <end position="684"/>
    </location>
</feature>
<evidence type="ECO:0000313" key="7">
    <source>
        <dbReference type="Proteomes" id="UP000254664"/>
    </source>
</evidence>
<accession>A0A381J6J8</accession>
<keyword evidence="5" id="KW-0732">Signal</keyword>
<reference evidence="6 7" key="1">
    <citation type="submission" date="2018-06" db="EMBL/GenBank/DDBJ databases">
        <authorList>
            <consortium name="Pathogen Informatics"/>
            <person name="Doyle S."/>
        </authorList>
    </citation>
    <scope>NUCLEOTIDE SEQUENCE [LARGE SCALE GENOMIC DNA]</scope>
    <source>
        <strain evidence="6 7">NCTC9836</strain>
    </source>
</reference>
<evidence type="ECO:0000256" key="3">
    <source>
        <dbReference type="SAM" id="Coils"/>
    </source>
</evidence>
<dbReference type="AlphaFoldDB" id="A0A381J6J8"/>
<dbReference type="EMBL" id="UFWZ01000001">
    <property type="protein sequence ID" value="SUY45419.1"/>
    <property type="molecule type" value="Genomic_DNA"/>
</dbReference>
<dbReference type="InterPro" id="IPR032675">
    <property type="entry name" value="LRR_dom_sf"/>
</dbReference>
<dbReference type="Pfam" id="PF12799">
    <property type="entry name" value="LRR_4"/>
    <property type="match status" value="1"/>
</dbReference>
<feature type="region of interest" description="Disordered" evidence="4">
    <location>
        <begin position="135"/>
        <end position="196"/>
    </location>
</feature>
<organism evidence="6 7">
    <name type="scientific">Clostridium putrefaciens</name>
    <dbReference type="NCBI Taxonomy" id="99675"/>
    <lineage>
        <taxon>Bacteria</taxon>
        <taxon>Bacillati</taxon>
        <taxon>Bacillota</taxon>
        <taxon>Clostridia</taxon>
        <taxon>Eubacteriales</taxon>
        <taxon>Clostridiaceae</taxon>
        <taxon>Clostridium</taxon>
    </lineage>
</organism>
<feature type="compositionally biased region" description="Low complexity" evidence="4">
    <location>
        <begin position="57"/>
        <end position="66"/>
    </location>
</feature>
<evidence type="ECO:0000256" key="5">
    <source>
        <dbReference type="SAM" id="SignalP"/>
    </source>
</evidence>
<keyword evidence="7" id="KW-1185">Reference proteome</keyword>
<dbReference type="InterPro" id="IPR050836">
    <property type="entry name" value="SDS22/Internalin_LRR"/>
</dbReference>
<dbReference type="Proteomes" id="UP000254664">
    <property type="component" value="Unassembled WGS sequence"/>
</dbReference>
<feature type="coiled-coil region" evidence="3">
    <location>
        <begin position="587"/>
        <end position="614"/>
    </location>
</feature>
<keyword evidence="1" id="KW-0433">Leucine-rich repeat</keyword>
<dbReference type="InterPro" id="IPR025875">
    <property type="entry name" value="Leu-rich_rpt_4"/>
</dbReference>
<dbReference type="PROSITE" id="PS51450">
    <property type="entry name" value="LRR"/>
    <property type="match status" value="2"/>
</dbReference>
<dbReference type="SUPFAM" id="SSF52058">
    <property type="entry name" value="L domain-like"/>
    <property type="match status" value="1"/>
</dbReference>
<feature type="compositionally biased region" description="Basic and acidic residues" evidence="4">
    <location>
        <begin position="142"/>
        <end position="196"/>
    </location>
</feature>
<dbReference type="OrthoDB" id="1895362at2"/>
<dbReference type="PANTHER" id="PTHR46652">
    <property type="entry name" value="LEUCINE-RICH REPEAT AND IQ DOMAIN-CONTAINING PROTEIN 1-RELATED"/>
    <property type="match status" value="1"/>
</dbReference>
<evidence type="ECO:0000256" key="1">
    <source>
        <dbReference type="ARBA" id="ARBA00022614"/>
    </source>
</evidence>
<evidence type="ECO:0000256" key="4">
    <source>
        <dbReference type="SAM" id="MobiDB-lite"/>
    </source>
</evidence>
<keyword evidence="3" id="KW-0175">Coiled coil</keyword>
<sequence>MKRLLSLVMSIIIMVPLMAGCGTKNKKAEVIEKDNKEQVEKKKEEDKKEESKKETDSNLTDSNLDTTNNIAVVPSLGDTYGQSLINKNYSDGTKTYKKGNTKVRAKVNAIAKNSALPEILPTDVNTYIGKKEDSKLNNSSETKLEVKSETKIETKPEVKTDTKIETDPEVKSESEQKINPETKPEIKPEVQPEKEDKIVSIPDKKLKQVINYTLGKDRKVDQEITKEDMESITEINGDKAISYLPREEWIEYMSHDRGIRSIEGLQYAINLERLDLSENGIKDLTPLTNLKNLTYIELDRNMLGDLTPLSSLTNLIHLNIYNNDQIDDMTAISNLKNLEWLDLHWCNRGKRKVNVQPLGNITTLKMVNLESNLVEDISFAKRLTNVQVIGVGANHIVDMTPLSDMINRIYKDGEYVDEEETYVGMLVQELKEPINIKKDYKKFIYEIPDPVKGLDEYIRSNGITPAVEFLSGEENENIGINYNEDTKNIEVIVKGNLEEKQRNINTKIILGYEKYSLTIKLNITQEAANNKKDISDEAADQAREAVNKAVNVKDIDEYNLGEARNLLKLAQEAVEFAKKIDSKFDANNVESKKLEEFNSRIKEKEMNIAEKKKLETIKAVDEAFALKDGLNKGNLQKAEGMLSLVRYKLRVVKELDKEFDKDFNLANKLTELENAIKDCKKVNL</sequence>
<keyword evidence="2" id="KW-0677">Repeat</keyword>
<dbReference type="PANTHER" id="PTHR46652:SF3">
    <property type="entry name" value="LEUCINE-RICH REPEAT-CONTAINING PROTEIN 9"/>
    <property type="match status" value="1"/>
</dbReference>
<feature type="signal peptide" evidence="5">
    <location>
        <begin position="1"/>
        <end position="19"/>
    </location>
</feature>
<feature type="region of interest" description="Disordered" evidence="4">
    <location>
        <begin position="31"/>
        <end position="66"/>
    </location>
</feature>
<gene>
    <name evidence="6" type="primary">inlA_1</name>
    <name evidence="6" type="ORF">NCTC9836_00269</name>
</gene>
<evidence type="ECO:0000256" key="2">
    <source>
        <dbReference type="ARBA" id="ARBA00022737"/>
    </source>
</evidence>
<evidence type="ECO:0000313" key="6">
    <source>
        <dbReference type="EMBL" id="SUY45419.1"/>
    </source>
</evidence>
<dbReference type="RefSeq" id="WP_115640127.1">
    <property type="nucleotide sequence ID" value="NZ_UFWZ01000001.1"/>
</dbReference>
<dbReference type="PROSITE" id="PS51257">
    <property type="entry name" value="PROKAR_LIPOPROTEIN"/>
    <property type="match status" value="1"/>
</dbReference>
<feature type="compositionally biased region" description="Basic and acidic residues" evidence="4">
    <location>
        <begin position="31"/>
        <end position="56"/>
    </location>
</feature>
<name>A0A381J6J8_9CLOT</name>